<sequence>MKSLIVAFLLFVFAIQGMGAASGINVLNASRAFAHPELQAVRADNTTAVSFKADPDLDDLKIFSIAEELSDYVALEPVLPSSRYQAPSHATAAWTPSFTILPQALPPPRA</sequence>
<evidence type="ECO:0000313" key="2">
    <source>
        <dbReference type="Proteomes" id="UP001225596"/>
    </source>
</evidence>
<evidence type="ECO:0000313" key="1">
    <source>
        <dbReference type="EMBL" id="MDQ9172136.1"/>
    </source>
</evidence>
<proteinExistence type="predicted"/>
<protein>
    <submittedName>
        <fullName evidence="1">Uncharacterized protein</fullName>
    </submittedName>
</protein>
<name>A0ABU1BSY3_9BURK</name>
<dbReference type="EMBL" id="JAUYVH010000016">
    <property type="protein sequence ID" value="MDQ9172136.1"/>
    <property type="molecule type" value="Genomic_DNA"/>
</dbReference>
<reference evidence="1 2" key="1">
    <citation type="submission" date="2023-08" db="EMBL/GenBank/DDBJ databases">
        <title>Oxalobacteraceae gen .nov., isolated from river sludge outside the plant.</title>
        <authorList>
            <person name="Zhao S.Y."/>
        </authorList>
    </citation>
    <scope>NUCLEOTIDE SEQUENCE [LARGE SCALE GENOMIC DNA]</scope>
    <source>
        <strain evidence="1 2">R-40</strain>
    </source>
</reference>
<accession>A0ABU1BSY3</accession>
<gene>
    <name evidence="1" type="ORF">Q8A64_17120</name>
</gene>
<dbReference type="RefSeq" id="WP_338438140.1">
    <property type="nucleotide sequence ID" value="NZ_JAUYVH010000016.1"/>
</dbReference>
<comment type="caution">
    <text evidence="1">The sequence shown here is derived from an EMBL/GenBank/DDBJ whole genome shotgun (WGS) entry which is preliminary data.</text>
</comment>
<dbReference type="Proteomes" id="UP001225596">
    <property type="component" value="Unassembled WGS sequence"/>
</dbReference>
<organism evidence="1 2">
    <name type="scientific">Keguizhuia sedimenti</name>
    <dbReference type="NCBI Taxonomy" id="3064264"/>
    <lineage>
        <taxon>Bacteria</taxon>
        <taxon>Pseudomonadati</taxon>
        <taxon>Pseudomonadota</taxon>
        <taxon>Betaproteobacteria</taxon>
        <taxon>Burkholderiales</taxon>
        <taxon>Oxalobacteraceae</taxon>
        <taxon>Keguizhuia</taxon>
    </lineage>
</organism>
<keyword evidence="2" id="KW-1185">Reference proteome</keyword>